<feature type="transmembrane region" description="Helical" evidence="1">
    <location>
        <begin position="36"/>
        <end position="57"/>
    </location>
</feature>
<keyword evidence="3" id="KW-1185">Reference proteome</keyword>
<keyword evidence="2" id="KW-0378">Hydrolase</keyword>
<feature type="transmembrane region" description="Helical" evidence="1">
    <location>
        <begin position="12"/>
        <end position="30"/>
    </location>
</feature>
<accession>A0AAE4CL77</accession>
<feature type="transmembrane region" description="Helical" evidence="1">
    <location>
        <begin position="109"/>
        <end position="128"/>
    </location>
</feature>
<feature type="transmembrane region" description="Helical" evidence="1">
    <location>
        <begin position="77"/>
        <end position="97"/>
    </location>
</feature>
<dbReference type="RefSeq" id="WP_310270900.1">
    <property type="nucleotide sequence ID" value="NZ_JAVDXW010000001.1"/>
</dbReference>
<protein>
    <submittedName>
        <fullName evidence="2">Membrane associated rhomboid family serine protease</fullName>
    </submittedName>
</protein>
<name>A0AAE4CL77_9ACTN</name>
<keyword evidence="2" id="KW-0645">Protease</keyword>
<gene>
    <name evidence="2" type="ORF">JOF55_001257</name>
</gene>
<keyword evidence="1" id="KW-0812">Transmembrane</keyword>
<dbReference type="GO" id="GO:0006508">
    <property type="term" value="P:proteolysis"/>
    <property type="evidence" value="ECO:0007669"/>
    <property type="project" value="UniProtKB-KW"/>
</dbReference>
<dbReference type="Proteomes" id="UP001180845">
    <property type="component" value="Unassembled WGS sequence"/>
</dbReference>
<dbReference type="EMBL" id="JAVDXW010000001">
    <property type="protein sequence ID" value="MDR7301076.1"/>
    <property type="molecule type" value="Genomic_DNA"/>
</dbReference>
<evidence type="ECO:0000256" key="1">
    <source>
        <dbReference type="SAM" id="Phobius"/>
    </source>
</evidence>
<proteinExistence type="predicted"/>
<dbReference type="GO" id="GO:0008233">
    <property type="term" value="F:peptidase activity"/>
    <property type="evidence" value="ECO:0007669"/>
    <property type="project" value="UniProtKB-KW"/>
</dbReference>
<evidence type="ECO:0000313" key="2">
    <source>
        <dbReference type="EMBL" id="MDR7301076.1"/>
    </source>
</evidence>
<keyword evidence="1" id="KW-0472">Membrane</keyword>
<dbReference type="AlphaFoldDB" id="A0AAE4CL77"/>
<organism evidence="2 3">
    <name type="scientific">Haloactinomyces albus</name>
    <dbReference type="NCBI Taxonomy" id="1352928"/>
    <lineage>
        <taxon>Bacteria</taxon>
        <taxon>Bacillati</taxon>
        <taxon>Actinomycetota</taxon>
        <taxon>Actinomycetes</taxon>
        <taxon>Actinopolysporales</taxon>
        <taxon>Actinopolysporaceae</taxon>
        <taxon>Haloactinomyces</taxon>
    </lineage>
</organism>
<sequence length="133" mass="14240">MGGFDARLWRVLHRVLLMLAVGVVGLLLGLEPRPDRSASLFGLLLVLIVALPVSATVWRLPPHARRALRKLPRHRPLLALTAGLLACVTLLIGWWALVNALFPGTLSPLALALAGVGAAGATTGINRVTRRRL</sequence>
<keyword evidence="1" id="KW-1133">Transmembrane helix</keyword>
<evidence type="ECO:0000313" key="3">
    <source>
        <dbReference type="Proteomes" id="UP001180845"/>
    </source>
</evidence>
<reference evidence="2" key="1">
    <citation type="submission" date="2023-07" db="EMBL/GenBank/DDBJ databases">
        <title>Sequencing the genomes of 1000 actinobacteria strains.</title>
        <authorList>
            <person name="Klenk H.-P."/>
        </authorList>
    </citation>
    <scope>NUCLEOTIDE SEQUENCE</scope>
    <source>
        <strain evidence="2">DSM 45977</strain>
    </source>
</reference>
<comment type="caution">
    <text evidence="2">The sequence shown here is derived from an EMBL/GenBank/DDBJ whole genome shotgun (WGS) entry which is preliminary data.</text>
</comment>